<evidence type="ECO:0000313" key="2">
    <source>
        <dbReference type="Proteomes" id="UP000237968"/>
    </source>
</evidence>
<evidence type="ECO:0000313" key="1">
    <source>
        <dbReference type="EMBL" id="PRP95389.1"/>
    </source>
</evidence>
<gene>
    <name evidence="1" type="ORF">ENSA5_39740</name>
</gene>
<dbReference type="AlphaFoldDB" id="A0A2S9XRA0"/>
<proteinExistence type="predicted"/>
<accession>A0A2S9XRA0</accession>
<comment type="caution">
    <text evidence="1">The sequence shown here is derived from an EMBL/GenBank/DDBJ whole genome shotgun (WGS) entry which is preliminary data.</text>
</comment>
<reference evidence="1 2" key="1">
    <citation type="submission" date="2018-03" db="EMBL/GenBank/DDBJ databases">
        <title>Draft Genome Sequences of the Obligatory Marine Myxobacteria Enhygromyxa salina SWB005.</title>
        <authorList>
            <person name="Poehlein A."/>
            <person name="Moghaddam J.A."/>
            <person name="Harms H."/>
            <person name="Alanjari M."/>
            <person name="Koenig G.M."/>
            <person name="Daniel R."/>
            <person name="Schaeberle T.F."/>
        </authorList>
    </citation>
    <scope>NUCLEOTIDE SEQUENCE [LARGE SCALE GENOMIC DNA]</scope>
    <source>
        <strain evidence="1 2">SWB005</strain>
    </source>
</reference>
<dbReference type="Proteomes" id="UP000237968">
    <property type="component" value="Unassembled WGS sequence"/>
</dbReference>
<dbReference type="RefSeq" id="WP_181197964.1">
    <property type="nucleotide sequence ID" value="NZ_PVNK01000171.1"/>
</dbReference>
<organism evidence="1 2">
    <name type="scientific">Enhygromyxa salina</name>
    <dbReference type="NCBI Taxonomy" id="215803"/>
    <lineage>
        <taxon>Bacteria</taxon>
        <taxon>Pseudomonadati</taxon>
        <taxon>Myxococcota</taxon>
        <taxon>Polyangia</taxon>
        <taxon>Nannocystales</taxon>
        <taxon>Nannocystaceae</taxon>
        <taxon>Enhygromyxa</taxon>
    </lineage>
</organism>
<dbReference type="EMBL" id="PVNK01000171">
    <property type="protein sequence ID" value="PRP95389.1"/>
    <property type="molecule type" value="Genomic_DNA"/>
</dbReference>
<dbReference type="Gene3D" id="3.30.70.3000">
    <property type="match status" value="1"/>
</dbReference>
<sequence>MVNRGDNYYNRRLLKITTVLASTLSGAMGLAYSQPGARMDPRGVPVATFDGRPLLLGGENDLLAYIRCRRLLHARNAMAKVLRLKSELSNERLYGDAPRLASDIHRLSRELELRSFWAHFERAASGCAMYVADADGELAGRTLPSDPGDCHAVRQAVDDACGRIHRC</sequence>
<dbReference type="InterPro" id="IPR038469">
    <property type="entry name" value="tRNAHis_GuaTrfase_Thg1_sf"/>
</dbReference>
<name>A0A2S9XRA0_9BACT</name>
<keyword evidence="2" id="KW-1185">Reference proteome</keyword>
<protein>
    <submittedName>
        <fullName evidence="1">Uncharacterized protein</fullName>
    </submittedName>
</protein>